<reference evidence="2" key="1">
    <citation type="submission" date="2014-12" db="EMBL/GenBank/DDBJ databases">
        <title>Insight into the proteome of Arion vulgaris.</title>
        <authorList>
            <person name="Aradska J."/>
            <person name="Bulat T."/>
            <person name="Smidak R."/>
            <person name="Sarate P."/>
            <person name="Gangsoo J."/>
            <person name="Sialana F."/>
            <person name="Bilban M."/>
            <person name="Lubec G."/>
        </authorList>
    </citation>
    <scope>NUCLEOTIDE SEQUENCE</scope>
    <source>
        <tissue evidence="2">Skin</tissue>
    </source>
</reference>
<proteinExistence type="predicted"/>
<evidence type="ECO:0000256" key="1">
    <source>
        <dbReference type="SAM" id="MobiDB-lite"/>
    </source>
</evidence>
<feature type="non-terminal residue" evidence="2">
    <location>
        <position position="1"/>
    </location>
</feature>
<dbReference type="AlphaFoldDB" id="A0A0B6YNP8"/>
<name>A0A0B6YNP8_9EUPU</name>
<gene>
    <name evidence="2" type="primary">ORF31270</name>
</gene>
<evidence type="ECO:0000313" key="2">
    <source>
        <dbReference type="EMBL" id="CEK57858.1"/>
    </source>
</evidence>
<feature type="compositionally biased region" description="Basic and acidic residues" evidence="1">
    <location>
        <begin position="11"/>
        <end position="34"/>
    </location>
</feature>
<accession>A0A0B6YNP8</accession>
<organism evidence="2">
    <name type="scientific">Arion vulgaris</name>
    <dbReference type="NCBI Taxonomy" id="1028688"/>
    <lineage>
        <taxon>Eukaryota</taxon>
        <taxon>Metazoa</taxon>
        <taxon>Spiralia</taxon>
        <taxon>Lophotrochozoa</taxon>
        <taxon>Mollusca</taxon>
        <taxon>Gastropoda</taxon>
        <taxon>Heterobranchia</taxon>
        <taxon>Euthyneura</taxon>
        <taxon>Panpulmonata</taxon>
        <taxon>Eupulmonata</taxon>
        <taxon>Stylommatophora</taxon>
        <taxon>Helicina</taxon>
        <taxon>Arionoidea</taxon>
        <taxon>Arionidae</taxon>
        <taxon>Arion</taxon>
    </lineage>
</organism>
<feature type="non-terminal residue" evidence="2">
    <location>
        <position position="138"/>
    </location>
</feature>
<dbReference type="EMBL" id="HACG01010993">
    <property type="protein sequence ID" value="CEK57858.1"/>
    <property type="molecule type" value="Transcribed_RNA"/>
</dbReference>
<sequence>EDDKEVAEALGLEKVEDGENIEERVPSEQQEERKELLWPEPPDVFTETKRMVNEAIEQSTHLEEEEKDFYDDENDEAEVEEIIQCHDDDEDDEDEDEAEEEVVVHNYPKRSRRLDLDMNLTPVHVLSSIDRNIARLAE</sequence>
<feature type="region of interest" description="Disordered" evidence="1">
    <location>
        <begin position="1"/>
        <end position="34"/>
    </location>
</feature>
<protein>
    <submittedName>
        <fullName evidence="2">Uncharacterized protein</fullName>
    </submittedName>
</protein>